<dbReference type="SMART" id="SM00387">
    <property type="entry name" value="HATPase_c"/>
    <property type="match status" value="1"/>
</dbReference>
<dbReference type="PANTHER" id="PTHR45453:SF1">
    <property type="entry name" value="PHOSPHATE REGULON SENSOR PROTEIN PHOR"/>
    <property type="match status" value="1"/>
</dbReference>
<dbReference type="SMART" id="SM00304">
    <property type="entry name" value="HAMP"/>
    <property type="match status" value="1"/>
</dbReference>
<evidence type="ECO:0000256" key="10">
    <source>
        <dbReference type="ARBA" id="ARBA00023012"/>
    </source>
</evidence>
<dbReference type="GO" id="GO:0005524">
    <property type="term" value="F:ATP binding"/>
    <property type="evidence" value="ECO:0007669"/>
    <property type="project" value="UniProtKB-KW"/>
</dbReference>
<dbReference type="InterPro" id="IPR036890">
    <property type="entry name" value="HATPase_C_sf"/>
</dbReference>
<dbReference type="CDD" id="cd00075">
    <property type="entry name" value="HATPase"/>
    <property type="match status" value="1"/>
</dbReference>
<evidence type="ECO:0000256" key="2">
    <source>
        <dbReference type="ARBA" id="ARBA00004651"/>
    </source>
</evidence>
<evidence type="ECO:0000259" key="14">
    <source>
        <dbReference type="PROSITE" id="PS50109"/>
    </source>
</evidence>
<sequence length="588" mass="66750">MTKYRTRLLIAMVLLIVGVLLGLGILLGQLFKNYYLDSFYERLEKESSLIRMYIEDYGGLAAASREELGKFSKQLGAGIILTDKRGDVLYNSKGSMDKPVDLMAEMTSGTKKRIFKIGDGQEVHYYWTEIEKDGQLEGYLFLSLTSGQIKDAYKNIWWLLFISLGLAWAIIVLISLRIIGRYAKPIESAANVALELAKGNYRARTYETDRRDETGLLSTSINTLARNLEELEKTRDVQQERLSALIENIGSGLVLIDSRGYINLINKGYKELLDIDSDDILDKPYYEAIPFLEVREMVEEIFMTEQKQRKQLILPVSAKRKYFDVSTLPIIGTNNVWKGVLLVIHDITELKKLEQVRKDFVANVSHELKTPVTSIKGFAETLLDGAMKDEEALKDFLTIILKESDRLQRLIQDLLELSKLEQQSFRLDITNFNLAAILQDIVKILEGKAAKKTINLEYKSNTDILEMEGDSFRLRQVIINLLINAIAYTPVGGQVILTMKDTGKRIRVSVKDTGIGIEKTELPRIFERFYRVDKARSRNSGGTGLGLAIVKHIVEAHRGKIKVKSQPGVGTEFILEFRKTFRGKPKNS</sequence>
<dbReference type="SUPFAM" id="SSF158472">
    <property type="entry name" value="HAMP domain-like"/>
    <property type="match status" value="1"/>
</dbReference>
<dbReference type="AlphaFoldDB" id="A0A417YU57"/>
<evidence type="ECO:0000256" key="11">
    <source>
        <dbReference type="ARBA" id="ARBA00023136"/>
    </source>
</evidence>
<gene>
    <name evidence="17" type="ORF">D1B31_11030</name>
</gene>
<dbReference type="SMART" id="SM00388">
    <property type="entry name" value="HisKA"/>
    <property type="match status" value="1"/>
</dbReference>
<evidence type="ECO:0000256" key="8">
    <source>
        <dbReference type="ARBA" id="ARBA00022777"/>
    </source>
</evidence>
<dbReference type="CDD" id="cd00082">
    <property type="entry name" value="HisKA"/>
    <property type="match status" value="1"/>
</dbReference>
<dbReference type="Pfam" id="PF16736">
    <property type="entry name" value="sCache_like"/>
    <property type="match status" value="1"/>
</dbReference>
<keyword evidence="4" id="KW-1003">Cell membrane</keyword>
<proteinExistence type="predicted"/>
<dbReference type="InterPro" id="IPR005467">
    <property type="entry name" value="His_kinase_dom"/>
</dbReference>
<protein>
    <recommendedName>
        <fullName evidence="3">histidine kinase</fullName>
        <ecNumber evidence="3">2.7.13.3</ecNumber>
    </recommendedName>
</protein>
<reference evidence="17 18" key="1">
    <citation type="journal article" date="2017" name="Int. J. Syst. Evol. Microbiol.">
        <title>Bacillus notoginsengisoli sp. nov., a novel bacterium isolated from the rhizosphere of Panax notoginseng.</title>
        <authorList>
            <person name="Zhang M.Y."/>
            <person name="Cheng J."/>
            <person name="Cai Y."/>
            <person name="Zhang T.Y."/>
            <person name="Wu Y.Y."/>
            <person name="Manikprabhu D."/>
            <person name="Li W.J."/>
            <person name="Zhang Y.X."/>
        </authorList>
    </citation>
    <scope>NUCLEOTIDE SEQUENCE [LARGE SCALE GENOMIC DNA]</scope>
    <source>
        <strain evidence="17 18">JCM 30743</strain>
    </source>
</reference>
<dbReference type="RefSeq" id="WP_118920833.1">
    <property type="nucleotide sequence ID" value="NZ_QWEG01000006.1"/>
</dbReference>
<evidence type="ECO:0000313" key="18">
    <source>
        <dbReference type="Proteomes" id="UP000284416"/>
    </source>
</evidence>
<dbReference type="InterPro" id="IPR004358">
    <property type="entry name" value="Sig_transdc_His_kin-like_C"/>
</dbReference>
<evidence type="ECO:0000256" key="4">
    <source>
        <dbReference type="ARBA" id="ARBA00022475"/>
    </source>
</evidence>
<feature type="transmembrane region" description="Helical" evidence="13">
    <location>
        <begin position="156"/>
        <end position="176"/>
    </location>
</feature>
<feature type="coiled-coil region" evidence="12">
    <location>
        <begin position="221"/>
        <end position="248"/>
    </location>
</feature>
<dbReference type="Gene3D" id="1.10.287.130">
    <property type="match status" value="1"/>
</dbReference>
<dbReference type="NCBIfam" id="NF046044">
    <property type="entry name" value="PnpS"/>
    <property type="match status" value="1"/>
</dbReference>
<feature type="domain" description="PAS" evidence="15">
    <location>
        <begin position="238"/>
        <end position="283"/>
    </location>
</feature>
<dbReference type="InterPro" id="IPR050351">
    <property type="entry name" value="BphY/WalK/GraS-like"/>
</dbReference>
<dbReference type="FunFam" id="3.30.565.10:FF:000023">
    <property type="entry name" value="PAS domain-containing sensor histidine kinase"/>
    <property type="match status" value="1"/>
</dbReference>
<keyword evidence="13" id="KW-1133">Transmembrane helix</keyword>
<dbReference type="SUPFAM" id="SSF47384">
    <property type="entry name" value="Homodimeric domain of signal transducing histidine kinase"/>
    <property type="match status" value="1"/>
</dbReference>
<dbReference type="Pfam" id="PF02518">
    <property type="entry name" value="HATPase_c"/>
    <property type="match status" value="1"/>
</dbReference>
<feature type="domain" description="Histidine kinase" evidence="14">
    <location>
        <begin position="363"/>
        <end position="581"/>
    </location>
</feature>
<dbReference type="CDD" id="cd06225">
    <property type="entry name" value="HAMP"/>
    <property type="match status" value="1"/>
</dbReference>
<dbReference type="PROSITE" id="PS50112">
    <property type="entry name" value="PAS"/>
    <property type="match status" value="1"/>
</dbReference>
<dbReference type="Gene3D" id="3.30.565.10">
    <property type="entry name" value="Histidine kinase-like ATPase, C-terminal domain"/>
    <property type="match status" value="1"/>
</dbReference>
<dbReference type="NCBIfam" id="TIGR00229">
    <property type="entry name" value="sensory_box"/>
    <property type="match status" value="1"/>
</dbReference>
<dbReference type="SUPFAM" id="SSF55785">
    <property type="entry name" value="PYP-like sensor domain (PAS domain)"/>
    <property type="match status" value="1"/>
</dbReference>
<evidence type="ECO:0000256" key="9">
    <source>
        <dbReference type="ARBA" id="ARBA00022840"/>
    </source>
</evidence>
<dbReference type="OrthoDB" id="9813151at2"/>
<dbReference type="GO" id="GO:0016036">
    <property type="term" value="P:cellular response to phosphate starvation"/>
    <property type="evidence" value="ECO:0007669"/>
    <property type="project" value="TreeGrafter"/>
</dbReference>
<comment type="catalytic activity">
    <reaction evidence="1">
        <text>ATP + protein L-histidine = ADP + protein N-phospho-L-histidine.</text>
        <dbReference type="EC" id="2.7.13.3"/>
    </reaction>
</comment>
<dbReference type="Gene3D" id="3.30.450.20">
    <property type="entry name" value="PAS domain"/>
    <property type="match status" value="2"/>
</dbReference>
<keyword evidence="6" id="KW-0808">Transferase</keyword>
<evidence type="ECO:0000313" key="17">
    <source>
        <dbReference type="EMBL" id="RHW40717.1"/>
    </source>
</evidence>
<dbReference type="InterPro" id="IPR003594">
    <property type="entry name" value="HATPase_dom"/>
</dbReference>
<evidence type="ECO:0000259" key="16">
    <source>
        <dbReference type="PROSITE" id="PS50885"/>
    </source>
</evidence>
<dbReference type="InterPro" id="IPR003661">
    <property type="entry name" value="HisK_dim/P_dom"/>
</dbReference>
<evidence type="ECO:0000256" key="1">
    <source>
        <dbReference type="ARBA" id="ARBA00000085"/>
    </source>
</evidence>
<dbReference type="GO" id="GO:0000155">
    <property type="term" value="F:phosphorelay sensor kinase activity"/>
    <property type="evidence" value="ECO:0007669"/>
    <property type="project" value="InterPro"/>
</dbReference>
<dbReference type="InterPro" id="IPR035965">
    <property type="entry name" value="PAS-like_dom_sf"/>
</dbReference>
<dbReference type="Gene3D" id="6.10.340.10">
    <property type="match status" value="1"/>
</dbReference>
<comment type="caution">
    <text evidence="17">The sequence shown here is derived from an EMBL/GenBank/DDBJ whole genome shotgun (WGS) entry which is preliminary data.</text>
</comment>
<dbReference type="Pfam" id="PF00672">
    <property type="entry name" value="HAMP"/>
    <property type="match status" value="1"/>
</dbReference>
<evidence type="ECO:0000256" key="13">
    <source>
        <dbReference type="SAM" id="Phobius"/>
    </source>
</evidence>
<feature type="transmembrane region" description="Helical" evidence="13">
    <location>
        <begin position="7"/>
        <end position="31"/>
    </location>
</feature>
<evidence type="ECO:0000256" key="6">
    <source>
        <dbReference type="ARBA" id="ARBA00022679"/>
    </source>
</evidence>
<keyword evidence="18" id="KW-1185">Reference proteome</keyword>
<dbReference type="SUPFAM" id="SSF55874">
    <property type="entry name" value="ATPase domain of HSP90 chaperone/DNA topoisomerase II/histidine kinase"/>
    <property type="match status" value="1"/>
</dbReference>
<keyword evidence="5" id="KW-0597">Phosphoprotein</keyword>
<dbReference type="GO" id="GO:0005886">
    <property type="term" value="C:plasma membrane"/>
    <property type="evidence" value="ECO:0007669"/>
    <property type="project" value="UniProtKB-SubCell"/>
</dbReference>
<keyword evidence="12" id="KW-0175">Coiled coil</keyword>
<dbReference type="InterPro" id="IPR031967">
    <property type="entry name" value="PhoR_single_Cache-like_dom"/>
</dbReference>
<dbReference type="EMBL" id="QWEG01000006">
    <property type="protein sequence ID" value="RHW40717.1"/>
    <property type="molecule type" value="Genomic_DNA"/>
</dbReference>
<dbReference type="FunFam" id="1.10.287.130:FF:000008">
    <property type="entry name" value="Two-component sensor histidine kinase"/>
    <property type="match status" value="1"/>
</dbReference>
<evidence type="ECO:0000259" key="15">
    <source>
        <dbReference type="PROSITE" id="PS50112"/>
    </source>
</evidence>
<evidence type="ECO:0000256" key="5">
    <source>
        <dbReference type="ARBA" id="ARBA00022553"/>
    </source>
</evidence>
<keyword evidence="11 13" id="KW-0472">Membrane</keyword>
<evidence type="ECO:0000256" key="12">
    <source>
        <dbReference type="SAM" id="Coils"/>
    </source>
</evidence>
<feature type="domain" description="HAMP" evidence="16">
    <location>
        <begin position="180"/>
        <end position="233"/>
    </location>
</feature>
<accession>A0A417YU57</accession>
<keyword evidence="8" id="KW-0418">Kinase</keyword>
<dbReference type="GO" id="GO:0006355">
    <property type="term" value="P:regulation of DNA-templated transcription"/>
    <property type="evidence" value="ECO:0007669"/>
    <property type="project" value="InterPro"/>
</dbReference>
<keyword evidence="9" id="KW-0067">ATP-binding</keyword>
<keyword evidence="13" id="KW-0812">Transmembrane</keyword>
<dbReference type="InterPro" id="IPR000014">
    <property type="entry name" value="PAS"/>
</dbReference>
<name>A0A417YU57_9BACI</name>
<dbReference type="PROSITE" id="PS50885">
    <property type="entry name" value="HAMP"/>
    <property type="match status" value="1"/>
</dbReference>
<dbReference type="EC" id="2.7.13.3" evidence="3"/>
<dbReference type="InterPro" id="IPR036097">
    <property type="entry name" value="HisK_dim/P_sf"/>
</dbReference>
<organism evidence="17 18">
    <name type="scientific">Neobacillus notoginsengisoli</name>
    <dbReference type="NCBI Taxonomy" id="1578198"/>
    <lineage>
        <taxon>Bacteria</taxon>
        <taxon>Bacillati</taxon>
        <taxon>Bacillota</taxon>
        <taxon>Bacilli</taxon>
        <taxon>Bacillales</taxon>
        <taxon>Bacillaceae</taxon>
        <taxon>Neobacillus</taxon>
    </lineage>
</organism>
<dbReference type="PROSITE" id="PS50109">
    <property type="entry name" value="HIS_KIN"/>
    <property type="match status" value="1"/>
</dbReference>
<dbReference type="Pfam" id="PF00989">
    <property type="entry name" value="PAS"/>
    <property type="match status" value="1"/>
</dbReference>
<dbReference type="PANTHER" id="PTHR45453">
    <property type="entry name" value="PHOSPHATE REGULON SENSOR PROTEIN PHOR"/>
    <property type="match status" value="1"/>
</dbReference>
<comment type="subcellular location">
    <subcellularLocation>
        <location evidence="2">Cell membrane</location>
        <topology evidence="2">Multi-pass membrane protein</topology>
    </subcellularLocation>
</comment>
<dbReference type="PRINTS" id="PR00344">
    <property type="entry name" value="BCTRLSENSOR"/>
</dbReference>
<evidence type="ECO:0000256" key="3">
    <source>
        <dbReference type="ARBA" id="ARBA00012438"/>
    </source>
</evidence>
<dbReference type="GO" id="GO:0004721">
    <property type="term" value="F:phosphoprotein phosphatase activity"/>
    <property type="evidence" value="ECO:0007669"/>
    <property type="project" value="TreeGrafter"/>
</dbReference>
<evidence type="ECO:0000256" key="7">
    <source>
        <dbReference type="ARBA" id="ARBA00022741"/>
    </source>
</evidence>
<dbReference type="InterPro" id="IPR013767">
    <property type="entry name" value="PAS_fold"/>
</dbReference>
<dbReference type="InterPro" id="IPR003660">
    <property type="entry name" value="HAMP_dom"/>
</dbReference>
<dbReference type="Pfam" id="PF00512">
    <property type="entry name" value="HisKA"/>
    <property type="match status" value="1"/>
</dbReference>
<dbReference type="Proteomes" id="UP000284416">
    <property type="component" value="Unassembled WGS sequence"/>
</dbReference>
<keyword evidence="7" id="KW-0547">Nucleotide-binding</keyword>
<keyword evidence="10" id="KW-0902">Two-component regulatory system</keyword>
<dbReference type="SMART" id="SM00091">
    <property type="entry name" value="PAS"/>
    <property type="match status" value="1"/>
</dbReference>